<comment type="caution">
    <text evidence="2">The sequence shown here is derived from an EMBL/GenBank/DDBJ whole genome shotgun (WGS) entry which is preliminary data.</text>
</comment>
<accession>A0A3A9WQY5</accession>
<name>A0A3A9WQY5_9ACTN</name>
<organism evidence="2 5">
    <name type="scientific">Streptomyces radicis</name>
    <dbReference type="NCBI Taxonomy" id="1750517"/>
    <lineage>
        <taxon>Bacteria</taxon>
        <taxon>Bacillati</taxon>
        <taxon>Actinomycetota</taxon>
        <taxon>Actinomycetes</taxon>
        <taxon>Kitasatosporales</taxon>
        <taxon>Streptomycetaceae</taxon>
        <taxon>Streptomyces</taxon>
    </lineage>
</organism>
<dbReference type="Proteomes" id="UP000268652">
    <property type="component" value="Unassembled WGS sequence"/>
</dbReference>
<feature type="domain" description="DUF1023" evidence="1">
    <location>
        <begin position="346"/>
        <end position="516"/>
    </location>
</feature>
<protein>
    <recommendedName>
        <fullName evidence="1">DUF1023 domain-containing protein</fullName>
    </recommendedName>
</protein>
<dbReference type="Proteomes" id="UP000275024">
    <property type="component" value="Unassembled WGS sequence"/>
</dbReference>
<evidence type="ECO:0000313" key="5">
    <source>
        <dbReference type="Proteomes" id="UP000275024"/>
    </source>
</evidence>
<reference evidence="4 5" key="1">
    <citation type="submission" date="2018-09" db="EMBL/GenBank/DDBJ databases">
        <title>Streptomyces sp. nov. DS1-2, an endophytic actinomycete isolated from roots of Dendrobium scabrilingue.</title>
        <authorList>
            <person name="Kuncharoen N."/>
            <person name="Kudo T."/>
            <person name="Ohkuma M."/>
            <person name="Yuki M."/>
            <person name="Tanasupawat S."/>
        </authorList>
    </citation>
    <scope>NUCLEOTIDE SEQUENCE [LARGE SCALE GENOMIC DNA]</scope>
    <source>
        <strain evidence="2 5">AZ1-7</strain>
        <strain evidence="3 4">DS1-2</strain>
    </source>
</reference>
<dbReference type="EMBL" id="RBDX01000010">
    <property type="protein sequence ID" value="RKN08617.1"/>
    <property type="molecule type" value="Genomic_DNA"/>
</dbReference>
<sequence>MTPTVSQLRELDPPALLSLAVPWNRAAREVADAKELIDRQMLPPLRGQRGETATASETQLALVAENCEYARIQCGLVETALNGLVEELSEAKSRLQAALDEAAEYGFTVDEDGAVTYPAVTGDDGSVLRDGGTALRSDGLFERMLDSSAAVIGEYVDSHRAAAQDLANRIGRALRSAEEVDAEYHRALSELDTVPGLEVTSDMWVDAGADTARVGEAALGALSPWDIPGGGSPERNREWWDGLSERDRDAYLALHPERIGALDGLPAEIRDMANRGVLQMEQGRVTEELAAHRANGPEESGFFGYQSWLAEEERLLGQLRGMEAIESRFAQTGIDGLPDAYLLGFDAEGNGRAIIANGNPDTADHTAVYVPGTGSRLAGAEGDINRMSDMWRTSARMVPDQSVSTITWIGYDAPQEIVTEASRRDYAYEGAPQLGSFTEGLEVAQGGPDASHTTLLGHSYGSTVIGAVAKEGSVTADDIIAVGSPGMLVPYASDLDVGADHVWSLAAGATEDVVPNAGRMFLGENDVGLDIGRFGIPHFDTDVVPNVPSDREFGGHLVANDSTDHSAYFDHNSLSQRNQARIIMGLHGEVGLE</sequence>
<dbReference type="OrthoDB" id="5969911at2"/>
<evidence type="ECO:0000259" key="1">
    <source>
        <dbReference type="Pfam" id="PF06259"/>
    </source>
</evidence>
<evidence type="ECO:0000313" key="3">
    <source>
        <dbReference type="EMBL" id="RKN21775.1"/>
    </source>
</evidence>
<evidence type="ECO:0000313" key="2">
    <source>
        <dbReference type="EMBL" id="RKN08617.1"/>
    </source>
</evidence>
<gene>
    <name evidence="3" type="ORF">D7318_15535</name>
    <name evidence="2" type="ORF">D7319_14580</name>
</gene>
<dbReference type="AlphaFoldDB" id="A0A3A9WQY5"/>
<proteinExistence type="predicted"/>
<dbReference type="RefSeq" id="WP_120697697.1">
    <property type="nucleotide sequence ID" value="NZ_RBDX01000010.1"/>
</dbReference>
<dbReference type="EMBL" id="RBDY01000010">
    <property type="protein sequence ID" value="RKN21775.1"/>
    <property type="molecule type" value="Genomic_DNA"/>
</dbReference>
<evidence type="ECO:0000313" key="4">
    <source>
        <dbReference type="Proteomes" id="UP000268652"/>
    </source>
</evidence>
<keyword evidence="4" id="KW-1185">Reference proteome</keyword>
<dbReference type="InterPro" id="IPR010427">
    <property type="entry name" value="DUF1023"/>
</dbReference>
<dbReference type="Pfam" id="PF06259">
    <property type="entry name" value="Abhydrolase_8"/>
    <property type="match status" value="1"/>
</dbReference>